<keyword evidence="2" id="KW-1185">Reference proteome</keyword>
<evidence type="ECO:0000313" key="1">
    <source>
        <dbReference type="EMBL" id="OPA76732.1"/>
    </source>
</evidence>
<dbReference type="InterPro" id="IPR006521">
    <property type="entry name" value="Tail_protein_I"/>
</dbReference>
<protein>
    <submittedName>
        <fullName evidence="1">Phage tail protein I</fullName>
    </submittedName>
</protein>
<dbReference type="RefSeq" id="WP_078499750.1">
    <property type="nucleotide sequence ID" value="NZ_MSZX01000006.1"/>
</dbReference>
<sequence length="187" mass="21488">MININEISLLDLIPPNLLQDPKVVAAAKAIDSEMQQITDEINKLPRYSRMDELTTEEVDEMAWELHIDFYDPKLPLQQCRELVKNAIPWHRRKGTPSAVEELISTVFGGGKVEEWYEYGGKPYYFRVLTDDPEATAAKAQEFIRAIDTVKNLRSRLEKVIITQTTDLPTIFAGVLHMGEYMYVRQEG</sequence>
<dbReference type="Pfam" id="PF09684">
    <property type="entry name" value="Tail_P2_I"/>
    <property type="match status" value="1"/>
</dbReference>
<dbReference type="OrthoDB" id="90759at2"/>
<reference evidence="1 2" key="1">
    <citation type="submission" date="2017-01" db="EMBL/GenBank/DDBJ databases">
        <title>Genome analysis of Paenibacillus selenitrireducens ES3-24.</title>
        <authorList>
            <person name="Xu D."/>
            <person name="Yao R."/>
            <person name="Zheng S."/>
        </authorList>
    </citation>
    <scope>NUCLEOTIDE SEQUENCE [LARGE SCALE GENOMIC DNA]</scope>
    <source>
        <strain evidence="1 2">ES3-24</strain>
    </source>
</reference>
<dbReference type="STRING" id="1324314.BVG16_16305"/>
<gene>
    <name evidence="1" type="ORF">BVG16_16305</name>
</gene>
<organism evidence="1 2">
    <name type="scientific">Paenibacillus selenitireducens</name>
    <dbReference type="NCBI Taxonomy" id="1324314"/>
    <lineage>
        <taxon>Bacteria</taxon>
        <taxon>Bacillati</taxon>
        <taxon>Bacillota</taxon>
        <taxon>Bacilli</taxon>
        <taxon>Bacillales</taxon>
        <taxon>Paenibacillaceae</taxon>
        <taxon>Paenibacillus</taxon>
    </lineage>
</organism>
<accession>A0A1T2XA97</accession>
<name>A0A1T2XA97_9BACL</name>
<dbReference type="EMBL" id="MSZX01000006">
    <property type="protein sequence ID" value="OPA76732.1"/>
    <property type="molecule type" value="Genomic_DNA"/>
</dbReference>
<dbReference type="Proteomes" id="UP000190188">
    <property type="component" value="Unassembled WGS sequence"/>
</dbReference>
<dbReference type="NCBIfam" id="TIGR01634">
    <property type="entry name" value="tail_P2_I"/>
    <property type="match status" value="1"/>
</dbReference>
<dbReference type="AlphaFoldDB" id="A0A1T2XA97"/>
<proteinExistence type="predicted"/>
<comment type="caution">
    <text evidence="1">The sequence shown here is derived from an EMBL/GenBank/DDBJ whole genome shotgun (WGS) entry which is preliminary data.</text>
</comment>
<evidence type="ECO:0000313" key="2">
    <source>
        <dbReference type="Proteomes" id="UP000190188"/>
    </source>
</evidence>